<proteinExistence type="predicted"/>
<dbReference type="AlphaFoldDB" id="T0M109"/>
<evidence type="ECO:0000313" key="2">
    <source>
        <dbReference type="Proteomes" id="UP000015530"/>
    </source>
</evidence>
<protein>
    <submittedName>
        <fullName evidence="1">Uncharacterized protein</fullName>
    </submittedName>
</protein>
<dbReference type="EMBL" id="AMYD01001142">
    <property type="protein sequence ID" value="EQB54440.1"/>
    <property type="molecule type" value="Genomic_DNA"/>
</dbReference>
<sequence length="88" mass="9777">MFRIIWQASYYMELLAIAGLPGRSSDLRHRKPLDQKPLQHYSTLNAINIGKHGGDGKVKDASKVLLDSAISSFLPSYLKPPVSKILLT</sequence>
<organism evidence="1 2">
    <name type="scientific">Colletotrichum gloeosporioides (strain Cg-14)</name>
    <name type="common">Anthracnose fungus</name>
    <name type="synonym">Glomerella cingulata</name>
    <dbReference type="NCBI Taxonomy" id="1237896"/>
    <lineage>
        <taxon>Eukaryota</taxon>
        <taxon>Fungi</taxon>
        <taxon>Dikarya</taxon>
        <taxon>Ascomycota</taxon>
        <taxon>Pezizomycotina</taxon>
        <taxon>Sordariomycetes</taxon>
        <taxon>Hypocreomycetidae</taxon>
        <taxon>Glomerellales</taxon>
        <taxon>Glomerellaceae</taxon>
        <taxon>Colletotrichum</taxon>
        <taxon>Colletotrichum gloeosporioides species complex</taxon>
    </lineage>
</organism>
<gene>
    <name evidence="1" type="ORF">CGLO_05734</name>
</gene>
<dbReference type="Proteomes" id="UP000015530">
    <property type="component" value="Unassembled WGS sequence"/>
</dbReference>
<evidence type="ECO:0000313" key="1">
    <source>
        <dbReference type="EMBL" id="EQB54440.1"/>
    </source>
</evidence>
<name>T0M109_COLGC</name>
<accession>T0M109</accession>
<comment type="caution">
    <text evidence="1">The sequence shown here is derived from an EMBL/GenBank/DDBJ whole genome shotgun (WGS) entry which is preliminary data.</text>
</comment>
<reference evidence="2" key="1">
    <citation type="journal article" date="2013" name="Mol. Plant Microbe Interact.">
        <title>Global aspects of pacC regulation of pathogenicity genes in Colletotrichum gloeosporioides as revealed by transcriptome analysis.</title>
        <authorList>
            <person name="Alkan N."/>
            <person name="Meng X."/>
            <person name="Friedlander G."/>
            <person name="Reuveni E."/>
            <person name="Sukno S."/>
            <person name="Sherman A."/>
            <person name="Thon M."/>
            <person name="Fluhr R."/>
            <person name="Prusky D."/>
        </authorList>
    </citation>
    <scope>NUCLEOTIDE SEQUENCE [LARGE SCALE GENOMIC DNA]</scope>
    <source>
        <strain evidence="2">Cg-14</strain>
    </source>
</reference>
<dbReference type="HOGENOM" id="CLU_2468926_0_0_1"/>